<organism evidence="2 3">
    <name type="scientific">Peptoclostridium acidaminophilum DSM 3953</name>
    <dbReference type="NCBI Taxonomy" id="1286171"/>
    <lineage>
        <taxon>Bacteria</taxon>
        <taxon>Bacillati</taxon>
        <taxon>Bacillota</taxon>
        <taxon>Clostridia</taxon>
        <taxon>Peptostreptococcales</taxon>
        <taxon>Peptoclostridiaceae</taxon>
        <taxon>Peptoclostridium</taxon>
    </lineage>
</organism>
<gene>
    <name evidence="2" type="ORF">EAL2_c16190</name>
</gene>
<dbReference type="STRING" id="1286171.EAL2_c16190"/>
<evidence type="ECO:0000313" key="3">
    <source>
        <dbReference type="Proteomes" id="UP000019591"/>
    </source>
</evidence>
<dbReference type="PATRIC" id="fig|1286171.3.peg.1570"/>
<dbReference type="InterPro" id="IPR010273">
    <property type="entry name" value="DUF881"/>
</dbReference>
<dbReference type="AlphaFoldDB" id="W8T579"/>
<dbReference type="PANTHER" id="PTHR37313">
    <property type="entry name" value="UPF0749 PROTEIN RV1825"/>
    <property type="match status" value="1"/>
</dbReference>
<dbReference type="OrthoDB" id="9776196at2"/>
<keyword evidence="3" id="KW-1185">Reference proteome</keyword>
<dbReference type="HOGENOM" id="CLU_040273_4_1_9"/>
<dbReference type="Pfam" id="PF05949">
    <property type="entry name" value="DUF881"/>
    <property type="match status" value="1"/>
</dbReference>
<comment type="similarity">
    <text evidence="1">Belongs to the UPF0749 family.</text>
</comment>
<reference evidence="2 3" key="1">
    <citation type="journal article" date="2014" name="Genome Announc.">
        <title>Complete Genome Sequence of Amino Acid-Utilizing Eubacterium acidaminophilum al-2 (DSM 3953).</title>
        <authorList>
            <person name="Poehlein A."/>
            <person name="Andreesen J.R."/>
            <person name="Daniel R."/>
        </authorList>
    </citation>
    <scope>NUCLEOTIDE SEQUENCE [LARGE SCALE GENOMIC DNA]</scope>
    <source>
        <strain evidence="2 3">DSM 3953</strain>
    </source>
</reference>
<dbReference type="Proteomes" id="UP000019591">
    <property type="component" value="Chromosome"/>
</dbReference>
<dbReference type="Gene3D" id="3.30.70.1880">
    <property type="entry name" value="Protein of unknown function DUF881"/>
    <property type="match status" value="1"/>
</dbReference>
<proteinExistence type="inferred from homology"/>
<accession>W8T579</accession>
<name>W8T579_PEPAC</name>
<dbReference type="RefSeq" id="WP_025435890.1">
    <property type="nucleotide sequence ID" value="NZ_CP007452.1"/>
</dbReference>
<dbReference type="eggNOG" id="COG3879">
    <property type="taxonomic scope" value="Bacteria"/>
</dbReference>
<protein>
    <submittedName>
        <fullName evidence="2">Putative membrane protein</fullName>
    </submittedName>
</protein>
<dbReference type="EMBL" id="CP007452">
    <property type="protein sequence ID" value="AHM56914.1"/>
    <property type="molecule type" value="Genomic_DNA"/>
</dbReference>
<dbReference type="PANTHER" id="PTHR37313:SF2">
    <property type="entry name" value="UPF0749 PROTEIN YLXX"/>
    <property type="match status" value="1"/>
</dbReference>
<evidence type="ECO:0000256" key="1">
    <source>
        <dbReference type="ARBA" id="ARBA00009108"/>
    </source>
</evidence>
<dbReference type="KEGG" id="eac:EAL2_c16190"/>
<sequence length="228" mass="26233">MKNKINLMVLMIVLLGILMGIQFKAGYNERFESSFIDREITAQVNQIRKENTQLSDTIRAAKHRVSLYENSAQEESPEIKKLKKEVEDMKLTLGYVEALGSGLIIKIDTNRDENLGFIMEEKKWFLLLINDIRYYGGEAISINGQRISPYTEIVLAGNHININSVPIVQPYEISVLGDIDRLGRYINDDNILIESMRKAYDMDISIKKSGNMSIPKLEDEKKLKYVRR</sequence>
<evidence type="ECO:0000313" key="2">
    <source>
        <dbReference type="EMBL" id="AHM56914.1"/>
    </source>
</evidence>